<sequence>MDAPSSTSKPSDSGSLASDASKFLANLPSRGLFSSNVISSKPGRLRVYVCDHDTTPPEAQLIRTNETNILIRYLTSKKNKSDSKRPCRENSSKRVSENELDRRSKRAVASSQSSSRHEALNSGPPIKEYHNLTVERLRSLLRVRGLSVKGKKDELVRRLREADN</sequence>
<feature type="domain" description="SAP" evidence="3">
    <location>
        <begin position="129"/>
        <end position="163"/>
    </location>
</feature>
<dbReference type="Gene3D" id="1.10.720.30">
    <property type="entry name" value="SAP domain"/>
    <property type="match status" value="1"/>
</dbReference>
<comment type="similarity">
    <text evidence="1">Belongs to the DDA1 family.</text>
</comment>
<name>A0A7N0SVJ4_KALFE</name>
<dbReference type="InterPro" id="IPR033575">
    <property type="entry name" value="DDA1-like"/>
</dbReference>
<dbReference type="InterPro" id="IPR036361">
    <property type="entry name" value="SAP_dom_sf"/>
</dbReference>
<dbReference type="AlphaFoldDB" id="A0A7N0SVJ4"/>
<feature type="compositionally biased region" description="Basic and acidic residues" evidence="2">
    <location>
        <begin position="79"/>
        <end position="102"/>
    </location>
</feature>
<dbReference type="SMART" id="SM00513">
    <property type="entry name" value="SAP"/>
    <property type="match status" value="1"/>
</dbReference>
<dbReference type="GO" id="GO:0080008">
    <property type="term" value="C:Cul4-RING E3 ubiquitin ligase complex"/>
    <property type="evidence" value="ECO:0007669"/>
    <property type="project" value="TreeGrafter"/>
</dbReference>
<dbReference type="Pfam" id="PF10172">
    <property type="entry name" value="DDA1"/>
    <property type="match status" value="1"/>
</dbReference>
<proteinExistence type="inferred from homology"/>
<evidence type="ECO:0000259" key="3">
    <source>
        <dbReference type="PROSITE" id="PS50800"/>
    </source>
</evidence>
<dbReference type="Gramene" id="Kaladp0006s0045.4.v1.1">
    <property type="protein sequence ID" value="Kaladp0006s0045.4.v1.1"/>
    <property type="gene ID" value="Kaladp0006s0045.v1.1"/>
</dbReference>
<dbReference type="PROSITE" id="PS50800">
    <property type="entry name" value="SAP"/>
    <property type="match status" value="1"/>
</dbReference>
<reference evidence="4" key="1">
    <citation type="submission" date="2021-01" db="UniProtKB">
        <authorList>
            <consortium name="EnsemblPlants"/>
        </authorList>
    </citation>
    <scope>IDENTIFICATION</scope>
</reference>
<feature type="region of interest" description="Disordered" evidence="2">
    <location>
        <begin position="76"/>
        <end position="129"/>
    </location>
</feature>
<evidence type="ECO:0000313" key="4">
    <source>
        <dbReference type="EnsemblPlants" id="Kaladp0006s0045.4.v1.1"/>
    </source>
</evidence>
<protein>
    <recommendedName>
        <fullName evidence="3">SAP domain-containing protein</fullName>
    </recommendedName>
</protein>
<dbReference type="PANTHER" id="PTHR31879">
    <property type="entry name" value="DET1- AND DDB1-ASSOCIATED PROTEIN 1"/>
    <property type="match status" value="1"/>
</dbReference>
<dbReference type="PANTHER" id="PTHR31879:SF2">
    <property type="entry name" value="DET1- AND DDB1-ASSOCIATED PROTEIN 1"/>
    <property type="match status" value="1"/>
</dbReference>
<dbReference type="OMA" id="GASHYLH"/>
<dbReference type="GO" id="GO:0032436">
    <property type="term" value="P:positive regulation of proteasomal ubiquitin-dependent protein catabolic process"/>
    <property type="evidence" value="ECO:0007669"/>
    <property type="project" value="TreeGrafter"/>
</dbReference>
<accession>A0A7N0SVJ4</accession>
<evidence type="ECO:0000313" key="5">
    <source>
        <dbReference type="Proteomes" id="UP000594263"/>
    </source>
</evidence>
<dbReference type="InterPro" id="IPR003034">
    <property type="entry name" value="SAP_dom"/>
</dbReference>
<dbReference type="InterPro" id="IPR018276">
    <property type="entry name" value="DDA1_dom"/>
</dbReference>
<dbReference type="EnsemblPlants" id="Kaladp0006s0045.4.v1.1">
    <property type="protein sequence ID" value="Kaladp0006s0045.4.v1.1"/>
    <property type="gene ID" value="Kaladp0006s0045.v1.1"/>
</dbReference>
<keyword evidence="5" id="KW-1185">Reference proteome</keyword>
<dbReference type="Pfam" id="PF02037">
    <property type="entry name" value="SAP"/>
    <property type="match status" value="1"/>
</dbReference>
<evidence type="ECO:0000256" key="1">
    <source>
        <dbReference type="ARBA" id="ARBA00008042"/>
    </source>
</evidence>
<organism evidence="4 5">
    <name type="scientific">Kalanchoe fedtschenkoi</name>
    <name type="common">Lavender scallops</name>
    <name type="synonym">South American air plant</name>
    <dbReference type="NCBI Taxonomy" id="63787"/>
    <lineage>
        <taxon>Eukaryota</taxon>
        <taxon>Viridiplantae</taxon>
        <taxon>Streptophyta</taxon>
        <taxon>Embryophyta</taxon>
        <taxon>Tracheophyta</taxon>
        <taxon>Spermatophyta</taxon>
        <taxon>Magnoliopsida</taxon>
        <taxon>eudicotyledons</taxon>
        <taxon>Gunneridae</taxon>
        <taxon>Pentapetalae</taxon>
        <taxon>Saxifragales</taxon>
        <taxon>Crassulaceae</taxon>
        <taxon>Kalanchoe</taxon>
    </lineage>
</organism>
<evidence type="ECO:0000256" key="2">
    <source>
        <dbReference type="SAM" id="MobiDB-lite"/>
    </source>
</evidence>
<dbReference type="SUPFAM" id="SSF68906">
    <property type="entry name" value="SAP domain"/>
    <property type="match status" value="1"/>
</dbReference>
<dbReference type="Proteomes" id="UP000594263">
    <property type="component" value="Unplaced"/>
</dbReference>